<dbReference type="GO" id="GO:0010181">
    <property type="term" value="F:FMN binding"/>
    <property type="evidence" value="ECO:0007669"/>
    <property type="project" value="InterPro"/>
</dbReference>
<gene>
    <name evidence="4" type="ORF">PFR_JS10_2195</name>
</gene>
<organism evidence="4">
    <name type="scientific">Propionibacterium freudenreichii</name>
    <dbReference type="NCBI Taxonomy" id="1744"/>
    <lineage>
        <taxon>Bacteria</taxon>
        <taxon>Bacillati</taxon>
        <taxon>Actinomycetota</taxon>
        <taxon>Actinomycetes</taxon>
        <taxon>Propionibacteriales</taxon>
        <taxon>Propionibacteriaceae</taxon>
        <taxon>Propionibacterium</taxon>
    </lineage>
</organism>
<accession>A0A2C6ZTE7</accession>
<feature type="domain" description="NADH:flavin oxidoreductase/NADH oxidase N-terminal" evidence="3">
    <location>
        <begin position="20"/>
        <end position="213"/>
    </location>
</feature>
<keyword evidence="1" id="KW-0285">Flavoprotein</keyword>
<evidence type="ECO:0000256" key="2">
    <source>
        <dbReference type="ARBA" id="ARBA00023002"/>
    </source>
</evidence>
<protein>
    <submittedName>
        <fullName evidence="4">NADH oxidase</fullName>
    </submittedName>
</protein>
<reference evidence="4" key="1">
    <citation type="submission" date="2016-05" db="EMBL/GenBank/DDBJ databases">
        <authorList>
            <person name="Lavstsen T."/>
            <person name="Jespersen J.S."/>
        </authorList>
    </citation>
    <scope>NUCLEOTIDE SEQUENCE</scope>
    <source>
        <strain evidence="4">PFRJS10</strain>
    </source>
</reference>
<dbReference type="GO" id="GO:0016491">
    <property type="term" value="F:oxidoreductase activity"/>
    <property type="evidence" value="ECO:0007669"/>
    <property type="project" value="UniProtKB-KW"/>
</dbReference>
<proteinExistence type="predicted"/>
<dbReference type="Gene3D" id="3.20.20.70">
    <property type="entry name" value="Aldolase class I"/>
    <property type="match status" value="1"/>
</dbReference>
<name>A0A2C6ZTE7_9ACTN</name>
<evidence type="ECO:0000313" key="4">
    <source>
        <dbReference type="EMBL" id="SBN39838.1"/>
    </source>
</evidence>
<dbReference type="InterPro" id="IPR051799">
    <property type="entry name" value="NADH_flavin_oxidoreductase"/>
</dbReference>
<dbReference type="Pfam" id="PF00724">
    <property type="entry name" value="Oxidored_FMN"/>
    <property type="match status" value="1"/>
</dbReference>
<dbReference type="PANTHER" id="PTHR43656:SF2">
    <property type="entry name" value="BINDING OXIDOREDUCTASE, PUTATIVE (AFU_ORTHOLOGUE AFUA_2G08260)-RELATED"/>
    <property type="match status" value="1"/>
</dbReference>
<dbReference type="AlphaFoldDB" id="A0A2C6ZTE7"/>
<dbReference type="EMBL" id="LT576035">
    <property type="protein sequence ID" value="SBN39838.1"/>
    <property type="molecule type" value="Genomic_DNA"/>
</dbReference>
<dbReference type="InterPro" id="IPR013785">
    <property type="entry name" value="Aldolase_TIM"/>
</dbReference>
<keyword evidence="2" id="KW-0560">Oxidoreductase</keyword>
<dbReference type="RefSeq" id="WP_063493859.1">
    <property type="nucleotide sequence ID" value="NZ_JASFCS010000016.1"/>
</dbReference>
<dbReference type="PANTHER" id="PTHR43656">
    <property type="entry name" value="BINDING OXIDOREDUCTASE, PUTATIVE (AFU_ORTHOLOGUE AFUA_2G08260)-RELATED"/>
    <property type="match status" value="1"/>
</dbReference>
<sequence length="262" mass="28169">MSSNHASADILATRQATLADPLTLPSGAVIKNRILKGAMNEALGDRGAHPTEPLVNLYRHWASGGTGLLLTGNVMVDPRQLGEPGNVAVEDETDMDMLRQWAQAGTENGAALWMQINHPGKQSPRTINQHPVAPSAIGFGGKYERFFSMPRELSRGEIEAIVGRFARTAVIARDAGFTGVEIHGAHGYLVNQFLSPLDNHRTDECGGSLENRLFTDEGVAVVRPGAARRCRGEGRGLPMMGVLTQPVRKTSTCLTLPSRALT</sequence>
<dbReference type="SUPFAM" id="SSF51395">
    <property type="entry name" value="FMN-linked oxidoreductases"/>
    <property type="match status" value="1"/>
</dbReference>
<evidence type="ECO:0000256" key="1">
    <source>
        <dbReference type="ARBA" id="ARBA00022630"/>
    </source>
</evidence>
<dbReference type="InterPro" id="IPR001155">
    <property type="entry name" value="OxRdtase_FMN_N"/>
</dbReference>
<evidence type="ECO:0000259" key="3">
    <source>
        <dbReference type="Pfam" id="PF00724"/>
    </source>
</evidence>